<sequence length="190" mass="21879">MRGKITYKILDFIEDRSMDSINFAKAFLNAGYGATFGKMEYERDILNRKSEIYKISRENKRRLQVYLSRLKSDGLILESSKNKMKLSIKGKKKLNILRQNRVLDKNLYKKEQGGRAIIISYDIPTPFNRERDILRGILKALGFTMIHKSVWAGKVKLPSDFISALGQLKINDFVEIMEITKNGSIKSIPA</sequence>
<dbReference type="AlphaFoldDB" id="A0A1G2P612"/>
<comment type="caution">
    <text evidence="2">The sequence shown here is derived from an EMBL/GenBank/DDBJ whole genome shotgun (WGS) entry which is preliminary data.</text>
</comment>
<dbReference type="SUPFAM" id="SSF143430">
    <property type="entry name" value="TTP0101/SSO1404-like"/>
    <property type="match status" value="1"/>
</dbReference>
<organism evidence="2 3">
    <name type="scientific">Candidatus Taylorbacteria bacterium RIFCSPLOWO2_12_FULL_47_20</name>
    <dbReference type="NCBI Taxonomy" id="1802335"/>
    <lineage>
        <taxon>Bacteria</taxon>
        <taxon>Candidatus Tayloriibacteriota</taxon>
    </lineage>
</organism>
<feature type="domain" description="Transcriptional repressor PaaX-like central Cas2-like" evidence="1">
    <location>
        <begin position="118"/>
        <end position="183"/>
    </location>
</feature>
<reference evidence="2 3" key="1">
    <citation type="journal article" date="2016" name="Nat. Commun.">
        <title>Thousands of microbial genomes shed light on interconnected biogeochemical processes in an aquifer system.</title>
        <authorList>
            <person name="Anantharaman K."/>
            <person name="Brown C.T."/>
            <person name="Hug L.A."/>
            <person name="Sharon I."/>
            <person name="Castelle C.J."/>
            <person name="Probst A.J."/>
            <person name="Thomas B.C."/>
            <person name="Singh A."/>
            <person name="Wilkins M.J."/>
            <person name="Karaoz U."/>
            <person name="Brodie E.L."/>
            <person name="Williams K.H."/>
            <person name="Hubbard S.S."/>
            <person name="Banfield J.F."/>
        </authorList>
    </citation>
    <scope>NUCLEOTIDE SEQUENCE [LARGE SCALE GENOMIC DNA]</scope>
</reference>
<dbReference type="EMBL" id="MHSN01000043">
    <property type="protein sequence ID" value="OHA43750.1"/>
    <property type="molecule type" value="Genomic_DNA"/>
</dbReference>
<proteinExistence type="predicted"/>
<dbReference type="Pfam" id="PF20803">
    <property type="entry name" value="PaaX_M"/>
    <property type="match status" value="1"/>
</dbReference>
<gene>
    <name evidence="2" type="ORF">A3G59_01725</name>
</gene>
<evidence type="ECO:0000259" key="1">
    <source>
        <dbReference type="Pfam" id="PF20803"/>
    </source>
</evidence>
<evidence type="ECO:0000313" key="2">
    <source>
        <dbReference type="EMBL" id="OHA43750.1"/>
    </source>
</evidence>
<protein>
    <recommendedName>
        <fullName evidence="1">Transcriptional repressor PaaX-like central Cas2-like domain-containing protein</fullName>
    </recommendedName>
</protein>
<evidence type="ECO:0000313" key="3">
    <source>
        <dbReference type="Proteomes" id="UP000176881"/>
    </source>
</evidence>
<dbReference type="InterPro" id="IPR048846">
    <property type="entry name" value="PaaX-like_central"/>
</dbReference>
<dbReference type="Proteomes" id="UP000176881">
    <property type="component" value="Unassembled WGS sequence"/>
</dbReference>
<accession>A0A1G2P612</accession>
<name>A0A1G2P612_9BACT</name>